<gene>
    <name evidence="2" type="ORF">FHR37_004245</name>
    <name evidence="3" type="ORF">SAMN05421678_1296</name>
</gene>
<evidence type="ECO:0000313" key="3">
    <source>
        <dbReference type="EMBL" id="SFH69252.1"/>
    </source>
</evidence>
<sequence>MLNQLDRLIGPTVTNPSRRPHQLLLTGDQIYADDPADALLAVIDANAATLGFAAEALPGAQATTTLTAEQLRAATQG</sequence>
<evidence type="ECO:0000313" key="5">
    <source>
        <dbReference type="Proteomes" id="UP000533017"/>
    </source>
</evidence>
<feature type="region of interest" description="Disordered" evidence="1">
    <location>
        <begin position="1"/>
        <end position="20"/>
    </location>
</feature>
<keyword evidence="5" id="KW-1185">Reference proteome</keyword>
<dbReference type="OrthoDB" id="9795624at2"/>
<evidence type="ECO:0000313" key="4">
    <source>
        <dbReference type="Proteomes" id="UP000199052"/>
    </source>
</evidence>
<dbReference type="RefSeq" id="WP_092890494.1">
    <property type="nucleotide sequence ID" value="NZ_FOOI01000029.1"/>
</dbReference>
<evidence type="ECO:0000313" key="2">
    <source>
        <dbReference type="EMBL" id="NYH85394.1"/>
    </source>
</evidence>
<dbReference type="Proteomes" id="UP000533017">
    <property type="component" value="Unassembled WGS sequence"/>
</dbReference>
<evidence type="ECO:0000256" key="1">
    <source>
        <dbReference type="SAM" id="MobiDB-lite"/>
    </source>
</evidence>
<name>A0A1I3C406_9ACTN</name>
<reference evidence="2 5" key="2">
    <citation type="submission" date="2020-07" db="EMBL/GenBank/DDBJ databases">
        <title>Sequencing the genomes of 1000 actinobacteria strains.</title>
        <authorList>
            <person name="Klenk H.-P."/>
        </authorList>
    </citation>
    <scope>NUCLEOTIDE SEQUENCE [LARGE SCALE GENOMIC DNA]</scope>
    <source>
        <strain evidence="2 5">DSM 45117</strain>
    </source>
</reference>
<dbReference type="AlphaFoldDB" id="A0A1I3C406"/>
<dbReference type="EMBL" id="FOOI01000029">
    <property type="protein sequence ID" value="SFH69252.1"/>
    <property type="molecule type" value="Genomic_DNA"/>
</dbReference>
<dbReference type="EMBL" id="JACBZA010000001">
    <property type="protein sequence ID" value="NYH85394.1"/>
    <property type="molecule type" value="Genomic_DNA"/>
</dbReference>
<accession>A0A1I3C406</accession>
<protein>
    <submittedName>
        <fullName evidence="3">Uncharacterized protein</fullName>
    </submittedName>
</protein>
<organism evidence="3 4">
    <name type="scientific">Actinopolymorpha cephalotaxi</name>
    <dbReference type="NCBI Taxonomy" id="504797"/>
    <lineage>
        <taxon>Bacteria</taxon>
        <taxon>Bacillati</taxon>
        <taxon>Actinomycetota</taxon>
        <taxon>Actinomycetes</taxon>
        <taxon>Propionibacteriales</taxon>
        <taxon>Actinopolymorphaceae</taxon>
        <taxon>Actinopolymorpha</taxon>
    </lineage>
</organism>
<reference evidence="3 4" key="1">
    <citation type="submission" date="2016-10" db="EMBL/GenBank/DDBJ databases">
        <authorList>
            <person name="de Groot N.N."/>
        </authorList>
    </citation>
    <scope>NUCLEOTIDE SEQUENCE [LARGE SCALE GENOMIC DNA]</scope>
    <source>
        <strain evidence="3 4">CPCC 202808</strain>
    </source>
</reference>
<proteinExistence type="predicted"/>
<dbReference type="Proteomes" id="UP000199052">
    <property type="component" value="Unassembled WGS sequence"/>
</dbReference>